<dbReference type="PANTHER" id="PTHR33992">
    <property type="entry name" value="RIBONUCLEASE P PROTEIN COMPONENT"/>
    <property type="match status" value="1"/>
</dbReference>
<evidence type="ECO:0000313" key="9">
    <source>
        <dbReference type="Proteomes" id="UP000225548"/>
    </source>
</evidence>
<dbReference type="NCBIfam" id="TIGR00188">
    <property type="entry name" value="rnpA"/>
    <property type="match status" value="1"/>
</dbReference>
<dbReference type="Gene3D" id="3.30.230.10">
    <property type="match status" value="1"/>
</dbReference>
<dbReference type="Pfam" id="PF00825">
    <property type="entry name" value="Ribonuclease_P"/>
    <property type="match status" value="1"/>
</dbReference>
<dbReference type="GO" id="GO:0030677">
    <property type="term" value="C:ribonuclease P complex"/>
    <property type="evidence" value="ECO:0007669"/>
    <property type="project" value="TreeGrafter"/>
</dbReference>
<keyword evidence="4" id="KW-0255">Endonuclease</keyword>
<evidence type="ECO:0000256" key="7">
    <source>
        <dbReference type="NCBIfam" id="TIGR00188"/>
    </source>
</evidence>
<comment type="function">
    <text evidence="1">RNaseP catalyzes the removal of the 5'-leader sequence from pre-tRNA to produce the mature 5'-terminus. It can also cleave other RNA substrates such as 4.5S RNA. The protein component plays an auxiliary but essential role in vivo by binding to the 5'-leader sequence and broadening the substrate specificity of the ribozyme.</text>
</comment>
<name>A0A2A9E8S7_9MICO</name>
<evidence type="ECO:0000313" key="8">
    <source>
        <dbReference type="EMBL" id="PFG34735.1"/>
    </source>
</evidence>
<keyword evidence="2" id="KW-0819">tRNA processing</keyword>
<keyword evidence="6" id="KW-0694">RNA-binding</keyword>
<dbReference type="PROSITE" id="PS00648">
    <property type="entry name" value="RIBONUCLEASE_P"/>
    <property type="match status" value="1"/>
</dbReference>
<evidence type="ECO:0000256" key="4">
    <source>
        <dbReference type="ARBA" id="ARBA00022759"/>
    </source>
</evidence>
<keyword evidence="3" id="KW-0540">Nuclease</keyword>
<comment type="caution">
    <text evidence="8">The sequence shown here is derived from an EMBL/GenBank/DDBJ whole genome shotgun (WGS) entry which is preliminary data.</text>
</comment>
<protein>
    <recommendedName>
        <fullName evidence="7">Ribonuclease P protein component</fullName>
        <ecNumber evidence="7">3.1.26.5</ecNumber>
    </recommendedName>
</protein>
<dbReference type="EMBL" id="PDJG01000001">
    <property type="protein sequence ID" value="PFG34735.1"/>
    <property type="molecule type" value="Genomic_DNA"/>
</dbReference>
<dbReference type="GO" id="GO:0004526">
    <property type="term" value="F:ribonuclease P activity"/>
    <property type="evidence" value="ECO:0007669"/>
    <property type="project" value="UniProtKB-UniRule"/>
</dbReference>
<keyword evidence="9" id="KW-1185">Reference proteome</keyword>
<dbReference type="GO" id="GO:0000049">
    <property type="term" value="F:tRNA binding"/>
    <property type="evidence" value="ECO:0007669"/>
    <property type="project" value="InterPro"/>
</dbReference>
<keyword evidence="5" id="KW-0378">Hydrolase</keyword>
<organism evidence="8 9">
    <name type="scientific">Sanguibacter antarcticus</name>
    <dbReference type="NCBI Taxonomy" id="372484"/>
    <lineage>
        <taxon>Bacteria</taxon>
        <taxon>Bacillati</taxon>
        <taxon>Actinomycetota</taxon>
        <taxon>Actinomycetes</taxon>
        <taxon>Micrococcales</taxon>
        <taxon>Sanguibacteraceae</taxon>
        <taxon>Sanguibacter</taxon>
    </lineage>
</organism>
<evidence type="ECO:0000256" key="5">
    <source>
        <dbReference type="ARBA" id="ARBA00022801"/>
    </source>
</evidence>
<dbReference type="PANTHER" id="PTHR33992:SF1">
    <property type="entry name" value="RIBONUCLEASE P PROTEIN COMPONENT"/>
    <property type="match status" value="1"/>
</dbReference>
<dbReference type="GO" id="GO:0042781">
    <property type="term" value="F:3'-tRNA processing endoribonuclease activity"/>
    <property type="evidence" value="ECO:0007669"/>
    <property type="project" value="TreeGrafter"/>
</dbReference>
<dbReference type="InterPro" id="IPR000100">
    <property type="entry name" value="RNase_P"/>
</dbReference>
<dbReference type="Proteomes" id="UP000225548">
    <property type="component" value="Unassembled WGS sequence"/>
</dbReference>
<dbReference type="EC" id="3.1.26.5" evidence="7"/>
<proteinExistence type="predicted"/>
<evidence type="ECO:0000256" key="1">
    <source>
        <dbReference type="ARBA" id="ARBA00002663"/>
    </source>
</evidence>
<evidence type="ECO:0000256" key="3">
    <source>
        <dbReference type="ARBA" id="ARBA00022722"/>
    </source>
</evidence>
<accession>A0A2A9E8S7</accession>
<reference evidence="8 9" key="1">
    <citation type="submission" date="2017-10" db="EMBL/GenBank/DDBJ databases">
        <title>Sequencing the genomes of 1000 actinobacteria strains.</title>
        <authorList>
            <person name="Klenk H.-P."/>
        </authorList>
    </citation>
    <scope>NUCLEOTIDE SEQUENCE [LARGE SCALE GENOMIC DNA]</scope>
    <source>
        <strain evidence="8 9">DSM 18966</strain>
    </source>
</reference>
<dbReference type="InterPro" id="IPR020539">
    <property type="entry name" value="RNase_P_CS"/>
</dbReference>
<sequence>MVFHLVESPDDVKVPLVGFVVSKAVGNAVVRNKVKRRMRAIVANHLAEVPVQARVVVRSLPDAAKADFSQLEADYLSCLRRGLRRRDDRLAAG</sequence>
<evidence type="ECO:0000256" key="6">
    <source>
        <dbReference type="ARBA" id="ARBA00022884"/>
    </source>
</evidence>
<evidence type="ECO:0000256" key="2">
    <source>
        <dbReference type="ARBA" id="ARBA00022694"/>
    </source>
</evidence>
<dbReference type="InterPro" id="IPR014721">
    <property type="entry name" value="Ribsml_uS5_D2-typ_fold_subgr"/>
</dbReference>
<dbReference type="AlphaFoldDB" id="A0A2A9E8S7"/>
<dbReference type="SUPFAM" id="SSF54211">
    <property type="entry name" value="Ribosomal protein S5 domain 2-like"/>
    <property type="match status" value="1"/>
</dbReference>
<dbReference type="InterPro" id="IPR020568">
    <property type="entry name" value="Ribosomal_Su5_D2-typ_SF"/>
</dbReference>
<gene>
    <name evidence="8" type="ORF">ATL42_2655</name>
</gene>